<dbReference type="AlphaFoldDB" id="A0A9P6QZC0"/>
<dbReference type="Proteomes" id="UP000823405">
    <property type="component" value="Unassembled WGS sequence"/>
</dbReference>
<dbReference type="EMBL" id="JAAAIN010000967">
    <property type="protein sequence ID" value="KAG0308870.1"/>
    <property type="molecule type" value="Genomic_DNA"/>
</dbReference>
<evidence type="ECO:0000313" key="2">
    <source>
        <dbReference type="Proteomes" id="UP000823405"/>
    </source>
</evidence>
<keyword evidence="2" id="KW-1185">Reference proteome</keyword>
<name>A0A9P6QZC0_9FUNG</name>
<reference evidence="1" key="1">
    <citation type="journal article" date="2020" name="Fungal Divers.">
        <title>Resolving the Mortierellaceae phylogeny through synthesis of multi-gene phylogenetics and phylogenomics.</title>
        <authorList>
            <person name="Vandepol N."/>
            <person name="Liber J."/>
            <person name="Desiro A."/>
            <person name="Na H."/>
            <person name="Kennedy M."/>
            <person name="Barry K."/>
            <person name="Grigoriev I.V."/>
            <person name="Miller A.N."/>
            <person name="O'Donnell K."/>
            <person name="Stajich J.E."/>
            <person name="Bonito G."/>
        </authorList>
    </citation>
    <scope>NUCLEOTIDE SEQUENCE</scope>
    <source>
        <strain evidence="1">NVP60</strain>
    </source>
</reference>
<proteinExistence type="predicted"/>
<comment type="caution">
    <text evidence="1">The sequence shown here is derived from an EMBL/GenBank/DDBJ whole genome shotgun (WGS) entry which is preliminary data.</text>
</comment>
<dbReference type="OrthoDB" id="2401054at2759"/>
<accession>A0A9P6QZC0</accession>
<evidence type="ECO:0000313" key="1">
    <source>
        <dbReference type="EMBL" id="KAG0308870.1"/>
    </source>
</evidence>
<gene>
    <name evidence="1" type="ORF">BGZ97_013229</name>
</gene>
<organism evidence="1 2">
    <name type="scientific">Linnemannia gamsii</name>
    <dbReference type="NCBI Taxonomy" id="64522"/>
    <lineage>
        <taxon>Eukaryota</taxon>
        <taxon>Fungi</taxon>
        <taxon>Fungi incertae sedis</taxon>
        <taxon>Mucoromycota</taxon>
        <taxon>Mortierellomycotina</taxon>
        <taxon>Mortierellomycetes</taxon>
        <taxon>Mortierellales</taxon>
        <taxon>Mortierellaceae</taxon>
        <taxon>Linnemannia</taxon>
    </lineage>
</organism>
<sequence>MYNFSPLKELNLVLDMDFALHAPLPYPYPDTLTKLAMTILLSDNGFITFGVESILQISCPALEVLEIHGTPHVELSWESLPITNATTASDCQDQRRQQQQPLALRSLILENIEFKQDNLENLLTFTPQLRVLKLIAMPSSEDVLGYDWSRLLRHLQSLPIVLDTIHISTQGQQTSPEVFKALSAVCPTFSTNSEWNLWALDTSSALLKDLESHTGNNSLTTLELFSKATRTRTSCLLRELKGAPLALHQLLTTSDKLVHLKTLKTIIRLEDWDIHRRAGNFLLDDPNFNKSINDKQLGSKRNYGNNPIDQYEAHATASLYKNEPKRPPPVVWRCRGIHTLHIEVHAPDQFMAKAHVQSRIIFGYVSRVFLQLEELRVHTPHYCQTTRMFHDIRCPNIRLELESGLCLLSRLRHLQRLDVRPMNDAAWSINNLKQVDLNWMIPSGHNFKARWARRKEVSQWKQQRLGEKKLEPSQPHQQRATAVVSTGVIGNVSVRTEVLDQLQNLGLLSDVIGVIKEMESMSAPPLPSLEGLSLRHPFQICAMLSAASN</sequence>
<protein>
    <submittedName>
        <fullName evidence="1">Uncharacterized protein</fullName>
    </submittedName>
</protein>